<dbReference type="GeneID" id="28768511"/>
<dbReference type="AlphaFoldDB" id="A0A177CAR3"/>
<dbReference type="SUPFAM" id="SSF57959">
    <property type="entry name" value="Leucine zipper domain"/>
    <property type="match status" value="1"/>
</dbReference>
<keyword evidence="4" id="KW-1185">Reference proteome</keyword>
<dbReference type="InterPro" id="IPR046347">
    <property type="entry name" value="bZIP_sf"/>
</dbReference>
<dbReference type="Gene3D" id="1.20.5.170">
    <property type="match status" value="1"/>
</dbReference>
<proteinExistence type="predicted"/>
<dbReference type="PROSITE" id="PS00036">
    <property type="entry name" value="BZIP_BASIC"/>
    <property type="match status" value="1"/>
</dbReference>
<feature type="compositionally biased region" description="Basic and acidic residues" evidence="1">
    <location>
        <begin position="1"/>
        <end position="10"/>
    </location>
</feature>
<dbReference type="RefSeq" id="XP_018034212.1">
    <property type="nucleotide sequence ID" value="XM_018185025.1"/>
</dbReference>
<reference evidence="3 4" key="1">
    <citation type="submission" date="2016-05" db="EMBL/GenBank/DDBJ databases">
        <title>Comparative analysis of secretome profiles of manganese(II)-oxidizing ascomycete fungi.</title>
        <authorList>
            <consortium name="DOE Joint Genome Institute"/>
            <person name="Zeiner C.A."/>
            <person name="Purvine S.O."/>
            <person name="Zink E.M."/>
            <person name="Wu S."/>
            <person name="Pasa-Tolic L."/>
            <person name="Chaput D.L."/>
            <person name="Haridas S."/>
            <person name="Grigoriev I.V."/>
            <person name="Santelli C.M."/>
            <person name="Hansel C.M."/>
        </authorList>
    </citation>
    <scope>NUCLEOTIDE SEQUENCE [LARGE SCALE GENOMIC DNA]</scope>
    <source>
        <strain evidence="3 4">AP3s5-JAC2a</strain>
    </source>
</reference>
<dbReference type="InParanoid" id="A0A177CAR3"/>
<protein>
    <recommendedName>
        <fullName evidence="2">BZIP domain-containing protein</fullName>
    </recommendedName>
</protein>
<dbReference type="InterPro" id="IPR004827">
    <property type="entry name" value="bZIP"/>
</dbReference>
<dbReference type="InterPro" id="IPR021833">
    <property type="entry name" value="DUF3425"/>
</dbReference>
<evidence type="ECO:0000313" key="4">
    <source>
        <dbReference type="Proteomes" id="UP000077069"/>
    </source>
</evidence>
<evidence type="ECO:0000256" key="1">
    <source>
        <dbReference type="SAM" id="MobiDB-lite"/>
    </source>
</evidence>
<dbReference type="OrthoDB" id="5973539at2759"/>
<accession>A0A177CAR3</accession>
<dbReference type="GO" id="GO:0003700">
    <property type="term" value="F:DNA-binding transcription factor activity"/>
    <property type="evidence" value="ECO:0007669"/>
    <property type="project" value="InterPro"/>
</dbReference>
<name>A0A177CAR3_9PLEO</name>
<feature type="region of interest" description="Disordered" evidence="1">
    <location>
        <begin position="1"/>
        <end position="87"/>
    </location>
</feature>
<organism evidence="3 4">
    <name type="scientific">Paraphaeosphaeria sporulosa</name>
    <dbReference type="NCBI Taxonomy" id="1460663"/>
    <lineage>
        <taxon>Eukaryota</taxon>
        <taxon>Fungi</taxon>
        <taxon>Dikarya</taxon>
        <taxon>Ascomycota</taxon>
        <taxon>Pezizomycotina</taxon>
        <taxon>Dothideomycetes</taxon>
        <taxon>Pleosporomycetidae</taxon>
        <taxon>Pleosporales</taxon>
        <taxon>Massarineae</taxon>
        <taxon>Didymosphaeriaceae</taxon>
        <taxon>Paraphaeosphaeria</taxon>
    </lineage>
</organism>
<evidence type="ECO:0000259" key="2">
    <source>
        <dbReference type="PROSITE" id="PS00036"/>
    </source>
</evidence>
<dbReference type="CDD" id="cd14688">
    <property type="entry name" value="bZIP_YAP"/>
    <property type="match status" value="1"/>
</dbReference>
<dbReference type="Proteomes" id="UP000077069">
    <property type="component" value="Unassembled WGS sequence"/>
</dbReference>
<sequence length="341" mass="37794">MYPGSEELRQIRQPSAQETATRNGTSEKRKQQNRAAQKTYREKRRRKLQELDELTSRSGLSANAPPDMSLATPQSSTPFPPAEADTLNTTENSDWLFDFISPAAINLPPPTPYPSSSPTALTTATITRRLSFPSLPSPSLRTLLAAKVSAAYTPTQTPRPPFNPYANNLSLSTLSFAAGFFANALACGAAEHMYCTASAQSSFYRPGITDSPYAATMLLAVQRAFDGLKPDLRPTPVQIMTSHHPAIDFFPFPSLRRRLIEGLARSPPSLSEQEFWEDVRSDGMVWWGNVEAVGGGGVPWDARSWEAKGWFLEKWVGVLGEEGDELWRASRWWREVRGEEG</sequence>
<feature type="compositionally biased region" description="Polar residues" evidence="1">
    <location>
        <begin position="12"/>
        <end position="24"/>
    </location>
</feature>
<dbReference type="PANTHER" id="PTHR38116">
    <property type="entry name" value="CHROMOSOME 7, WHOLE GENOME SHOTGUN SEQUENCE"/>
    <property type="match status" value="1"/>
</dbReference>
<gene>
    <name evidence="3" type="ORF">CC84DRAFT_1260914</name>
</gene>
<dbReference type="EMBL" id="KV441554">
    <property type="protein sequence ID" value="OAG03847.1"/>
    <property type="molecule type" value="Genomic_DNA"/>
</dbReference>
<evidence type="ECO:0000313" key="3">
    <source>
        <dbReference type="EMBL" id="OAG03847.1"/>
    </source>
</evidence>
<dbReference type="PANTHER" id="PTHR38116:SF5">
    <property type="entry name" value="BZIP DOMAIN-CONTAINING PROTEIN"/>
    <property type="match status" value="1"/>
</dbReference>
<dbReference type="Pfam" id="PF11905">
    <property type="entry name" value="DUF3425"/>
    <property type="match status" value="1"/>
</dbReference>
<feature type="domain" description="BZIP" evidence="2">
    <location>
        <begin position="28"/>
        <end position="43"/>
    </location>
</feature>